<evidence type="ECO:0000256" key="1">
    <source>
        <dbReference type="ARBA" id="ARBA00004141"/>
    </source>
</evidence>
<evidence type="ECO:0000256" key="5">
    <source>
        <dbReference type="SAM" id="Phobius"/>
    </source>
</evidence>
<dbReference type="Proteomes" id="UP000015620">
    <property type="component" value="Chromosome"/>
</dbReference>
<evidence type="ECO:0000313" key="7">
    <source>
        <dbReference type="EMBL" id="AGT43285.1"/>
    </source>
</evidence>
<name>S5ZT38_9SPIR</name>
<dbReference type="EMBL" id="CP004120">
    <property type="protein sequence ID" value="AGT43285.1"/>
    <property type="molecule type" value="Genomic_DNA"/>
</dbReference>
<evidence type="ECO:0000256" key="4">
    <source>
        <dbReference type="ARBA" id="ARBA00023136"/>
    </source>
</evidence>
<evidence type="ECO:0000313" key="8">
    <source>
        <dbReference type="Proteomes" id="UP000015620"/>
    </source>
</evidence>
<keyword evidence="4 5" id="KW-0472">Membrane</keyword>
<protein>
    <recommendedName>
        <fullName evidence="6">ABC-2 type transporter transmembrane domain-containing protein</fullName>
    </recommendedName>
</protein>
<evidence type="ECO:0000256" key="3">
    <source>
        <dbReference type="ARBA" id="ARBA00022989"/>
    </source>
</evidence>
<organism evidence="7 8">
    <name type="scientific">Treponema pedis str. T A4</name>
    <dbReference type="NCBI Taxonomy" id="1291379"/>
    <lineage>
        <taxon>Bacteria</taxon>
        <taxon>Pseudomonadati</taxon>
        <taxon>Spirochaetota</taxon>
        <taxon>Spirochaetia</taxon>
        <taxon>Spirochaetales</taxon>
        <taxon>Treponemataceae</taxon>
        <taxon>Treponema</taxon>
    </lineage>
</organism>
<dbReference type="KEGG" id="tped:TPE_0789"/>
<feature type="transmembrane region" description="Helical" evidence="5">
    <location>
        <begin position="192"/>
        <end position="221"/>
    </location>
</feature>
<comment type="subcellular location">
    <subcellularLocation>
        <location evidence="1">Membrane</location>
        <topology evidence="1">Multi-pass membrane protein</topology>
    </subcellularLocation>
</comment>
<proteinExistence type="predicted"/>
<accession>S5ZT38</accession>
<feature type="domain" description="ABC-2 type transporter transmembrane" evidence="6">
    <location>
        <begin position="18"/>
        <end position="337"/>
    </location>
</feature>
<keyword evidence="2 5" id="KW-0812">Transmembrane</keyword>
<evidence type="ECO:0000256" key="2">
    <source>
        <dbReference type="ARBA" id="ARBA00022692"/>
    </source>
</evidence>
<dbReference type="PATRIC" id="fig|1291379.3.peg.785"/>
<keyword evidence="8" id="KW-1185">Reference proteome</keyword>
<dbReference type="Pfam" id="PF12698">
    <property type="entry name" value="ABC2_membrane_3"/>
    <property type="match status" value="1"/>
</dbReference>
<gene>
    <name evidence="7" type="ORF">TPE_0789</name>
</gene>
<dbReference type="InterPro" id="IPR052902">
    <property type="entry name" value="ABC-2_transporter"/>
</dbReference>
<dbReference type="HOGENOM" id="CLU_055441_0_0_12"/>
<sequence length="349" mass="39222">MFLRLLKYNSYLTLRSKEGMFWTILYPILLSTLYFAAFSSLLNFSQNKINLGIEKDNPYKQTLVFIQMFNIIDTEEQNADVALQNKEIDAFVQNDFSLRVSKNGINQSIVKGFMEQIKQTQSLGVPINPFDYGKTYITDINEKNNSIMILFYSLLAMVSFYGMFGASSIPLTMQANISKLGARISATPMNRFASYISGIIFYVIFNLLSNILYICFVLYILKIPFITDIKTTLTLLILANVLGVTYGTAVGSLPLGDENTKSMFCVFSSLFLAFLSGMMSPSVKTALDKALPLINKINPIGLLTDNLYNVNILQDYNLLGTIIIIFLSLTAVLLIAVFINSRKVQYDSL</sequence>
<dbReference type="PANTHER" id="PTHR43027:SF1">
    <property type="entry name" value="DOXORUBICIN RESISTANCE ABC TRANSPORTER PERMEASE PROTEIN DRRC-RELATED"/>
    <property type="match status" value="1"/>
</dbReference>
<dbReference type="GO" id="GO:0016020">
    <property type="term" value="C:membrane"/>
    <property type="evidence" value="ECO:0007669"/>
    <property type="project" value="UniProtKB-SubCell"/>
</dbReference>
<dbReference type="InterPro" id="IPR013525">
    <property type="entry name" value="ABC2_TM"/>
</dbReference>
<dbReference type="STRING" id="1291379.TPE_0789"/>
<dbReference type="PANTHER" id="PTHR43027">
    <property type="entry name" value="DOXORUBICIN RESISTANCE ABC TRANSPORTER PERMEASE PROTEIN DRRC-RELATED"/>
    <property type="match status" value="1"/>
</dbReference>
<evidence type="ECO:0000259" key="6">
    <source>
        <dbReference type="Pfam" id="PF12698"/>
    </source>
</evidence>
<reference evidence="7 8" key="1">
    <citation type="journal article" date="2013" name="PLoS ONE">
        <title>Genome-Wide Relatedness of Treponema pedis, from Gingiva and Necrotic Skin Lesions of Pigs, with the Human Oral Pathogen Treponema denticola.</title>
        <authorList>
            <person name="Svartstrom O."/>
            <person name="Mushtaq M."/>
            <person name="Pringle M."/>
            <person name="Segerman B."/>
        </authorList>
    </citation>
    <scope>NUCLEOTIDE SEQUENCE [LARGE SCALE GENOMIC DNA]</scope>
    <source>
        <strain evidence="7">T A4</strain>
    </source>
</reference>
<dbReference type="GO" id="GO:0140359">
    <property type="term" value="F:ABC-type transporter activity"/>
    <property type="evidence" value="ECO:0007669"/>
    <property type="project" value="InterPro"/>
</dbReference>
<feature type="transmembrane region" description="Helical" evidence="5">
    <location>
        <begin position="149"/>
        <end position="172"/>
    </location>
</feature>
<dbReference type="AlphaFoldDB" id="S5ZT38"/>
<feature type="transmembrane region" description="Helical" evidence="5">
    <location>
        <begin position="233"/>
        <end position="255"/>
    </location>
</feature>
<keyword evidence="3 5" id="KW-1133">Transmembrane helix</keyword>
<feature type="transmembrane region" description="Helical" evidence="5">
    <location>
        <begin position="316"/>
        <end position="339"/>
    </location>
</feature>
<feature type="transmembrane region" description="Helical" evidence="5">
    <location>
        <begin position="20"/>
        <end position="42"/>
    </location>
</feature>